<dbReference type="Proteomes" id="UP001419910">
    <property type="component" value="Unassembled WGS sequence"/>
</dbReference>
<comment type="caution">
    <text evidence="2">The sequence shown here is derived from an EMBL/GenBank/DDBJ whole genome shotgun (WGS) entry which is preliminary data.</text>
</comment>
<dbReference type="Gene3D" id="3.30.70.100">
    <property type="match status" value="1"/>
</dbReference>
<dbReference type="Pfam" id="PF07110">
    <property type="entry name" value="EthD"/>
    <property type="match status" value="1"/>
</dbReference>
<gene>
    <name evidence="2" type="ORF">ABC974_25300</name>
</gene>
<name>A0ABU9YAY1_9SPHN</name>
<protein>
    <submittedName>
        <fullName evidence="2">EthD family reductase</fullName>
    </submittedName>
</protein>
<reference evidence="2 3" key="1">
    <citation type="submission" date="2024-05" db="EMBL/GenBank/DDBJ databases">
        <authorList>
            <person name="Liu Q."/>
            <person name="Xin Y.-H."/>
        </authorList>
    </citation>
    <scope>NUCLEOTIDE SEQUENCE [LARGE SCALE GENOMIC DNA]</scope>
    <source>
        <strain evidence="2 3">CGMCC 1.10181</strain>
    </source>
</reference>
<dbReference type="EMBL" id="JBDIME010000036">
    <property type="protein sequence ID" value="MEN2792968.1"/>
    <property type="molecule type" value="Genomic_DNA"/>
</dbReference>
<evidence type="ECO:0000313" key="2">
    <source>
        <dbReference type="EMBL" id="MEN2792968.1"/>
    </source>
</evidence>
<dbReference type="SUPFAM" id="SSF54909">
    <property type="entry name" value="Dimeric alpha+beta barrel"/>
    <property type="match status" value="1"/>
</dbReference>
<dbReference type="InterPro" id="IPR011008">
    <property type="entry name" value="Dimeric_a/b-barrel"/>
</dbReference>
<accession>A0ABU9YAY1</accession>
<sequence>MPNKLLILYDQPEDEAAWLAHYETVHMPIARSIPGLQKAVINRVDANLLGGSSPYFVITELHFGNQAAFDLAMASPENRAAGKDAMAFAKGKFKILAVSEQG</sequence>
<evidence type="ECO:0000313" key="3">
    <source>
        <dbReference type="Proteomes" id="UP001419910"/>
    </source>
</evidence>
<organism evidence="2 3">
    <name type="scientific">Sphingomonas oligophenolica</name>
    <dbReference type="NCBI Taxonomy" id="301154"/>
    <lineage>
        <taxon>Bacteria</taxon>
        <taxon>Pseudomonadati</taxon>
        <taxon>Pseudomonadota</taxon>
        <taxon>Alphaproteobacteria</taxon>
        <taxon>Sphingomonadales</taxon>
        <taxon>Sphingomonadaceae</taxon>
        <taxon>Sphingomonas</taxon>
    </lineage>
</organism>
<evidence type="ECO:0000259" key="1">
    <source>
        <dbReference type="Pfam" id="PF07110"/>
    </source>
</evidence>
<keyword evidence="3" id="KW-1185">Reference proteome</keyword>
<dbReference type="RefSeq" id="WP_343889678.1">
    <property type="nucleotide sequence ID" value="NZ_BAAAEH010000023.1"/>
</dbReference>
<feature type="domain" description="EthD" evidence="1">
    <location>
        <begin position="12"/>
        <end position="90"/>
    </location>
</feature>
<dbReference type="NCBIfam" id="TIGR02118">
    <property type="entry name" value="EthD family reductase"/>
    <property type="match status" value="1"/>
</dbReference>
<dbReference type="InterPro" id="IPR009799">
    <property type="entry name" value="EthD_dom"/>
</dbReference>
<proteinExistence type="predicted"/>